<dbReference type="EMBL" id="CP036290">
    <property type="protein sequence ID" value="QDU85522.1"/>
    <property type="molecule type" value="Genomic_DNA"/>
</dbReference>
<accession>A0A518D217</accession>
<feature type="signal peptide" evidence="1">
    <location>
        <begin position="1"/>
        <end position="22"/>
    </location>
</feature>
<keyword evidence="3" id="KW-1185">Reference proteome</keyword>
<evidence type="ECO:0000313" key="2">
    <source>
        <dbReference type="EMBL" id="QDU85522.1"/>
    </source>
</evidence>
<evidence type="ECO:0000313" key="3">
    <source>
        <dbReference type="Proteomes" id="UP000319342"/>
    </source>
</evidence>
<reference evidence="2 3" key="1">
    <citation type="submission" date="2019-02" db="EMBL/GenBank/DDBJ databases">
        <title>Deep-cultivation of Planctomycetes and their phenomic and genomic characterization uncovers novel biology.</title>
        <authorList>
            <person name="Wiegand S."/>
            <person name="Jogler M."/>
            <person name="Boedeker C."/>
            <person name="Pinto D."/>
            <person name="Vollmers J."/>
            <person name="Rivas-Marin E."/>
            <person name="Kohn T."/>
            <person name="Peeters S.H."/>
            <person name="Heuer A."/>
            <person name="Rast P."/>
            <person name="Oberbeckmann S."/>
            <person name="Bunk B."/>
            <person name="Jeske O."/>
            <person name="Meyerdierks A."/>
            <person name="Storesund J.E."/>
            <person name="Kallscheuer N."/>
            <person name="Luecker S."/>
            <person name="Lage O.M."/>
            <person name="Pohl T."/>
            <person name="Merkel B.J."/>
            <person name="Hornburger P."/>
            <person name="Mueller R.-W."/>
            <person name="Bruemmer F."/>
            <person name="Labrenz M."/>
            <person name="Spormann A.M."/>
            <person name="Op den Camp H."/>
            <person name="Overmann J."/>
            <person name="Amann R."/>
            <person name="Jetten M.S.M."/>
            <person name="Mascher T."/>
            <person name="Medema M.H."/>
            <person name="Devos D.P."/>
            <person name="Kaster A.-K."/>
            <person name="Ovreas L."/>
            <person name="Rohde M."/>
            <person name="Galperin M.Y."/>
            <person name="Jogler C."/>
        </authorList>
    </citation>
    <scope>NUCLEOTIDE SEQUENCE [LARGE SCALE GENOMIC DNA]</scope>
    <source>
        <strain evidence="2 3">Pla163</strain>
    </source>
</reference>
<protein>
    <recommendedName>
        <fullName evidence="4">Redoxin domain-containing protein</fullName>
    </recommendedName>
</protein>
<proteinExistence type="predicted"/>
<dbReference type="AlphaFoldDB" id="A0A518D217"/>
<dbReference type="SUPFAM" id="SSF52833">
    <property type="entry name" value="Thioredoxin-like"/>
    <property type="match status" value="1"/>
</dbReference>
<feature type="chain" id="PRO_5021858723" description="Redoxin domain-containing protein" evidence="1">
    <location>
        <begin position="23"/>
        <end position="60"/>
    </location>
</feature>
<dbReference type="RefSeq" id="WP_145189032.1">
    <property type="nucleotide sequence ID" value="NZ_CP036290.1"/>
</dbReference>
<dbReference type="Proteomes" id="UP000319342">
    <property type="component" value="Chromosome"/>
</dbReference>
<organism evidence="2 3">
    <name type="scientific">Rohdeia mirabilis</name>
    <dbReference type="NCBI Taxonomy" id="2528008"/>
    <lineage>
        <taxon>Bacteria</taxon>
        <taxon>Pseudomonadati</taxon>
        <taxon>Planctomycetota</taxon>
        <taxon>Planctomycetia</taxon>
        <taxon>Planctomycetia incertae sedis</taxon>
        <taxon>Rohdeia</taxon>
    </lineage>
</organism>
<dbReference type="Gene3D" id="3.40.30.10">
    <property type="entry name" value="Glutaredoxin"/>
    <property type="match status" value="1"/>
</dbReference>
<sequence length="60" mass="6416" precursor="true">MNINNLLLAPVAAAALAMVGHAQVGSPLPDPGLFDFAGTEAQSFEDYTGRLVLIEFFAHW</sequence>
<evidence type="ECO:0000256" key="1">
    <source>
        <dbReference type="SAM" id="SignalP"/>
    </source>
</evidence>
<name>A0A518D217_9BACT</name>
<dbReference type="InterPro" id="IPR036249">
    <property type="entry name" value="Thioredoxin-like_sf"/>
</dbReference>
<evidence type="ECO:0008006" key="4">
    <source>
        <dbReference type="Google" id="ProtNLM"/>
    </source>
</evidence>
<dbReference type="OrthoDB" id="9976426at2"/>
<gene>
    <name evidence="2" type="ORF">Pla163_26540</name>
</gene>
<keyword evidence="1" id="KW-0732">Signal</keyword>